<name>A0A0S2HX85_9BACT</name>
<sequence>MGKGKTYKKLHKWPGLIIAFMLLYFSVTGILMNHRNVISGLDISRDILPSNYRYDNWNLSAVKGSQYIGPDSVLLFGNIGIWLTDSLYENYVSFNHGFPHGADNHKIFDVHKTTGGNIYAATLSGLYAYEKSNGIWKKIDVDVSINRFVGIESINDTLYAMNRSYVFKGLDKGIDTKLQKTELPAPTGYKNEVSVFETIWQIHSGEIFGLPGKLFTDILGLITIFISITGIIFFFFPKWIKQRRKKGKNFKRIAKTNKWSLKWHNKTGRWIFVFLSILFFTGTFLRPPLLIAIANLNIAPIPYSHLDQPNPWYDKLRDIRFDAKRNTFLIATSEGIYHTNLNLRNIQKFRVQPPVSVMGITVFEPYKKGAYLIGSFSGLFLWHPEHREILDYAKGNLYRSRSGGRPVGEYAVTGLIEKRNGKQYMIDYDKGAIPLWHKEQFPQMPNKISEKSNMSLWNLSLEIHTGRFFSFLFGDFYILLVPLSGLIAVMVVISGYLLYRKRFKVRH</sequence>
<gene>
    <name evidence="2" type="ORF">L21SP5_00756</name>
</gene>
<keyword evidence="3" id="KW-1185">Reference proteome</keyword>
<dbReference type="OrthoDB" id="1111139at2"/>
<dbReference type="KEGG" id="blq:L21SP5_00756"/>
<accession>A0A0S2HX85</accession>
<dbReference type="EMBL" id="CP013118">
    <property type="protein sequence ID" value="ALO14428.1"/>
    <property type="molecule type" value="Genomic_DNA"/>
</dbReference>
<keyword evidence="1" id="KW-1133">Transmembrane helix</keyword>
<keyword evidence="1" id="KW-0812">Transmembrane</keyword>
<dbReference type="RefSeq" id="WP_057951976.1">
    <property type="nucleotide sequence ID" value="NZ_CP013118.1"/>
</dbReference>
<dbReference type="Proteomes" id="UP000064893">
    <property type="component" value="Chromosome"/>
</dbReference>
<dbReference type="AlphaFoldDB" id="A0A0S2HX85"/>
<dbReference type="InterPro" id="IPR005625">
    <property type="entry name" value="PepSY-ass_TM"/>
</dbReference>
<evidence type="ECO:0000313" key="2">
    <source>
        <dbReference type="EMBL" id="ALO14428.1"/>
    </source>
</evidence>
<evidence type="ECO:0000256" key="1">
    <source>
        <dbReference type="SAM" id="Phobius"/>
    </source>
</evidence>
<reference evidence="2 3" key="1">
    <citation type="submission" date="2015-11" db="EMBL/GenBank/DDBJ databases">
        <title>Description and complete genome sequence of a novel strain predominating in hypersaline microbial mats and representing a new family of the Bacteriodetes phylum.</title>
        <authorList>
            <person name="Spring S."/>
            <person name="Bunk B."/>
            <person name="Sproer C."/>
            <person name="Klenk H.-P."/>
        </authorList>
    </citation>
    <scope>NUCLEOTIDE SEQUENCE [LARGE SCALE GENOMIC DNA]</scope>
    <source>
        <strain evidence="2 3">L21-Spi-D4</strain>
    </source>
</reference>
<protein>
    <submittedName>
        <fullName evidence="2">Putative iron-regulated membrane protein</fullName>
    </submittedName>
</protein>
<feature type="transmembrane region" description="Helical" evidence="1">
    <location>
        <begin position="476"/>
        <end position="499"/>
    </location>
</feature>
<feature type="transmembrane region" description="Helical" evidence="1">
    <location>
        <begin position="270"/>
        <end position="294"/>
    </location>
</feature>
<feature type="transmembrane region" description="Helical" evidence="1">
    <location>
        <begin position="12"/>
        <end position="32"/>
    </location>
</feature>
<feature type="transmembrane region" description="Helical" evidence="1">
    <location>
        <begin position="218"/>
        <end position="236"/>
    </location>
</feature>
<keyword evidence="1" id="KW-0472">Membrane</keyword>
<evidence type="ECO:0000313" key="3">
    <source>
        <dbReference type="Proteomes" id="UP000064893"/>
    </source>
</evidence>
<organism evidence="2 3">
    <name type="scientific">Salinivirga cyanobacteriivorans</name>
    <dbReference type="NCBI Taxonomy" id="1307839"/>
    <lineage>
        <taxon>Bacteria</taxon>
        <taxon>Pseudomonadati</taxon>
        <taxon>Bacteroidota</taxon>
        <taxon>Bacteroidia</taxon>
        <taxon>Bacteroidales</taxon>
        <taxon>Salinivirgaceae</taxon>
        <taxon>Salinivirga</taxon>
    </lineage>
</organism>
<dbReference type="PANTHER" id="PTHR34219">
    <property type="entry name" value="IRON-REGULATED INNER MEMBRANE PROTEIN-RELATED"/>
    <property type="match status" value="1"/>
</dbReference>
<proteinExistence type="predicted"/>
<dbReference type="Pfam" id="PF03929">
    <property type="entry name" value="PepSY_TM"/>
    <property type="match status" value="2"/>
</dbReference>